<dbReference type="SUPFAM" id="SSF51338">
    <property type="entry name" value="Composite domain of metallo-dependent hydrolases"/>
    <property type="match status" value="1"/>
</dbReference>
<dbReference type="SUPFAM" id="SSF51556">
    <property type="entry name" value="Metallo-dependent hydrolases"/>
    <property type="match status" value="1"/>
</dbReference>
<comment type="similarity">
    <text evidence="2 8">Belongs to the metallo-dependent hydrolases superfamily. Adenine deaminase family.</text>
</comment>
<dbReference type="NCBIfam" id="TIGR01178">
    <property type="entry name" value="ade"/>
    <property type="match status" value="1"/>
</dbReference>
<dbReference type="CDD" id="cd01295">
    <property type="entry name" value="AdeC"/>
    <property type="match status" value="1"/>
</dbReference>
<dbReference type="PANTHER" id="PTHR11113">
    <property type="entry name" value="N-ACETYLGLUCOSAMINE-6-PHOSPHATE DEACETYLASE"/>
    <property type="match status" value="1"/>
</dbReference>
<dbReference type="InterPro" id="IPR006679">
    <property type="entry name" value="Adenine_deam"/>
</dbReference>
<comment type="catalytic activity">
    <reaction evidence="6 8">
        <text>adenine + H2O + H(+) = hypoxanthine + NH4(+)</text>
        <dbReference type="Rhea" id="RHEA:23688"/>
        <dbReference type="ChEBI" id="CHEBI:15377"/>
        <dbReference type="ChEBI" id="CHEBI:15378"/>
        <dbReference type="ChEBI" id="CHEBI:16708"/>
        <dbReference type="ChEBI" id="CHEBI:17368"/>
        <dbReference type="ChEBI" id="CHEBI:28938"/>
        <dbReference type="EC" id="3.5.4.2"/>
    </reaction>
</comment>
<dbReference type="PANTHER" id="PTHR11113:SF2">
    <property type="entry name" value="ADENINE DEAMINASE"/>
    <property type="match status" value="1"/>
</dbReference>
<accession>A0A0L6W733</accession>
<dbReference type="Gene3D" id="3.20.20.140">
    <property type="entry name" value="Metal-dependent hydrolases"/>
    <property type="match status" value="1"/>
</dbReference>
<dbReference type="InterPro" id="IPR032466">
    <property type="entry name" value="Metal_Hydrolase"/>
</dbReference>
<dbReference type="GO" id="GO:0006146">
    <property type="term" value="P:adenine catabolic process"/>
    <property type="evidence" value="ECO:0007669"/>
    <property type="project" value="InterPro"/>
</dbReference>
<evidence type="ECO:0000313" key="11">
    <source>
        <dbReference type="EMBL" id="KNZ71193.1"/>
    </source>
</evidence>
<keyword evidence="4 8" id="KW-0378">Hydrolase</keyword>
<protein>
    <recommendedName>
        <fullName evidence="7 8">Adenine deaminase</fullName>
        <shortName evidence="8">Adenase</shortName>
        <shortName evidence="8">Adenine aminase</shortName>
        <ecNumber evidence="3 8">3.5.4.2</ecNumber>
    </recommendedName>
</protein>
<dbReference type="InterPro" id="IPR026912">
    <property type="entry name" value="Adenine_deam_C"/>
</dbReference>
<evidence type="ECO:0000256" key="1">
    <source>
        <dbReference type="ARBA" id="ARBA00001936"/>
    </source>
</evidence>
<evidence type="ECO:0000256" key="6">
    <source>
        <dbReference type="ARBA" id="ARBA00047720"/>
    </source>
</evidence>
<dbReference type="HAMAP" id="MF_01518">
    <property type="entry name" value="Adenine_deamin"/>
    <property type="match status" value="1"/>
</dbReference>
<dbReference type="FunFam" id="3.20.20.140:FF:000016">
    <property type="entry name" value="Adenine deaminase"/>
    <property type="match status" value="1"/>
</dbReference>
<evidence type="ECO:0000259" key="10">
    <source>
        <dbReference type="Pfam" id="PF13382"/>
    </source>
</evidence>
<dbReference type="InterPro" id="IPR011059">
    <property type="entry name" value="Metal-dep_hydrolase_composite"/>
</dbReference>
<evidence type="ECO:0000313" key="12">
    <source>
        <dbReference type="Proteomes" id="UP000037175"/>
    </source>
</evidence>
<dbReference type="Gene3D" id="2.30.40.10">
    <property type="entry name" value="Urease, subunit C, domain 1"/>
    <property type="match status" value="1"/>
</dbReference>
<name>A0A0L6W733_9FIRM</name>
<evidence type="ECO:0000256" key="2">
    <source>
        <dbReference type="ARBA" id="ARBA00006773"/>
    </source>
</evidence>
<evidence type="ECO:0000256" key="3">
    <source>
        <dbReference type="ARBA" id="ARBA00012782"/>
    </source>
</evidence>
<comment type="cofactor">
    <cofactor evidence="1 8">
        <name>Mn(2+)</name>
        <dbReference type="ChEBI" id="CHEBI:29035"/>
    </cofactor>
</comment>
<dbReference type="Pfam" id="PF01979">
    <property type="entry name" value="Amidohydro_1"/>
    <property type="match status" value="1"/>
</dbReference>
<reference evidence="12" key="1">
    <citation type="submission" date="2015-07" db="EMBL/GenBank/DDBJ databases">
        <title>Complete Genome of Thermincola ferriacetica strain Z-0001T.</title>
        <authorList>
            <person name="Lusk B."/>
            <person name="Badalamenti J.P."/>
            <person name="Parameswaran P."/>
            <person name="Bond D.R."/>
            <person name="Torres C.I."/>
        </authorList>
    </citation>
    <scope>NUCLEOTIDE SEQUENCE [LARGE SCALE GENOMIC DNA]</scope>
    <source>
        <strain evidence="12">Z-0001</strain>
    </source>
</reference>
<feature type="domain" description="Amidohydrolase-related" evidence="9">
    <location>
        <begin position="63"/>
        <end position="344"/>
    </location>
</feature>
<sequence length="566" mass="61355">MRRQAFLKVARGEKEADMLLKNCRQVNVFTGNIEKTSIAFYDGLVVGAGDYEAREIIDLGGRYVAPGLIDGHIHIESSMLPPAEFARAVLPFGTTAVVTDPHEIANVMGIEGIKFMIESGKKSLIDIYVMLPSCVPATYLETSGAELTADEMKPLLNNTRVLGLGEMMNYPGVISGEPEVLKKLRAAAGRVIDGHAPGVSGKQLNAYAGMGIRSDHECTTLEEAREKLARGMHIMIRLGSTAKNMEQLLPLVNNWTARYCMFVTDDLPPNEILSRGHLNYLLKKAVRKGLDPVTAISLVTINPARYFGLAGHGAVAPGYKADLVVFEDLVEFKVDKVYKNGKLVAQQGKTMEPVQMSMTTFNRLPVNLDKHRLKIKAAGGIAKVIGVVPGQIFTEKRILAVKVDKGEIVPDVSRDILKICVVERHKGTGHVGVGLVQGFGLKEGALAGSVAHDSHNIIVVGCNDEDIYTAITRVADMGGGQVVVHNGQIKAELPLPIAGLMSDLRVEEVAARQQNLNREAANLGCHLDAPFMTLSFMALPVIPELKITDKGIVDVRQFDIVSLFGK</sequence>
<dbReference type="EMBL" id="LGTE01000001">
    <property type="protein sequence ID" value="KNZ71193.1"/>
    <property type="molecule type" value="Genomic_DNA"/>
</dbReference>
<dbReference type="PATRIC" id="fig|281456.6.peg.287"/>
<feature type="domain" description="Adenine deaminase C-terminal" evidence="10">
    <location>
        <begin position="391"/>
        <end position="558"/>
    </location>
</feature>
<evidence type="ECO:0000256" key="8">
    <source>
        <dbReference type="HAMAP-Rule" id="MF_01518"/>
    </source>
</evidence>
<comment type="caution">
    <text evidence="11">The sequence shown here is derived from an EMBL/GenBank/DDBJ whole genome shotgun (WGS) entry which is preliminary data.</text>
</comment>
<keyword evidence="12" id="KW-1185">Reference proteome</keyword>
<keyword evidence="5 8" id="KW-0464">Manganese</keyword>
<dbReference type="Pfam" id="PF13382">
    <property type="entry name" value="Adenine_deam_C"/>
    <property type="match status" value="1"/>
</dbReference>
<gene>
    <name evidence="8" type="primary">ade</name>
    <name evidence="11" type="ORF">Tfer_0272</name>
</gene>
<evidence type="ECO:0000259" key="9">
    <source>
        <dbReference type="Pfam" id="PF01979"/>
    </source>
</evidence>
<evidence type="ECO:0000256" key="5">
    <source>
        <dbReference type="ARBA" id="ARBA00023211"/>
    </source>
</evidence>
<proteinExistence type="inferred from homology"/>
<evidence type="ECO:0000256" key="4">
    <source>
        <dbReference type="ARBA" id="ARBA00022801"/>
    </source>
</evidence>
<dbReference type="Proteomes" id="UP000037175">
    <property type="component" value="Unassembled WGS sequence"/>
</dbReference>
<dbReference type="InterPro" id="IPR006680">
    <property type="entry name" value="Amidohydro-rel"/>
</dbReference>
<organism evidence="11 12">
    <name type="scientific">Thermincola ferriacetica</name>
    <dbReference type="NCBI Taxonomy" id="281456"/>
    <lineage>
        <taxon>Bacteria</taxon>
        <taxon>Bacillati</taxon>
        <taxon>Bacillota</taxon>
        <taxon>Clostridia</taxon>
        <taxon>Eubacteriales</taxon>
        <taxon>Thermincolaceae</taxon>
        <taxon>Thermincola</taxon>
    </lineage>
</organism>
<dbReference type="EC" id="3.5.4.2" evidence="3 8"/>
<dbReference type="GO" id="GO:0000034">
    <property type="term" value="F:adenine deaminase activity"/>
    <property type="evidence" value="ECO:0007669"/>
    <property type="project" value="UniProtKB-UniRule"/>
</dbReference>
<dbReference type="AlphaFoldDB" id="A0A0L6W733"/>
<dbReference type="RefSeq" id="WP_052216542.1">
    <property type="nucleotide sequence ID" value="NZ_LGTE01000001.1"/>
</dbReference>
<evidence type="ECO:0000256" key="7">
    <source>
        <dbReference type="ARBA" id="ARBA00069718"/>
    </source>
</evidence>